<evidence type="ECO:0000256" key="3">
    <source>
        <dbReference type="ARBA" id="ARBA00012754"/>
    </source>
</evidence>
<feature type="compositionally biased region" description="Basic and acidic residues" evidence="6">
    <location>
        <begin position="59"/>
        <end position="75"/>
    </location>
</feature>
<dbReference type="InterPro" id="IPR006102">
    <property type="entry name" value="Ig-like_GH2"/>
</dbReference>
<dbReference type="SUPFAM" id="SSF49303">
    <property type="entry name" value="beta-Galactosidase/glucuronidase domain"/>
    <property type="match status" value="2"/>
</dbReference>
<dbReference type="Gene3D" id="2.60.40.10">
    <property type="entry name" value="Immunoglobulins"/>
    <property type="match status" value="2"/>
</dbReference>
<dbReference type="GO" id="GO:0004567">
    <property type="term" value="F:beta-mannosidase activity"/>
    <property type="evidence" value="ECO:0007669"/>
    <property type="project" value="UniProtKB-EC"/>
</dbReference>
<dbReference type="Gene3D" id="2.60.120.260">
    <property type="entry name" value="Galactose-binding domain-like"/>
    <property type="match status" value="1"/>
</dbReference>
<dbReference type="GO" id="GO:0005975">
    <property type="term" value="P:carbohydrate metabolic process"/>
    <property type="evidence" value="ECO:0007669"/>
    <property type="project" value="InterPro"/>
</dbReference>
<keyword evidence="4 9" id="KW-0378">Hydrolase</keyword>
<dbReference type="InterPro" id="IPR008979">
    <property type="entry name" value="Galactose-bd-like_sf"/>
</dbReference>
<dbReference type="SUPFAM" id="SSF51445">
    <property type="entry name" value="(Trans)glycosidases"/>
    <property type="match status" value="1"/>
</dbReference>
<dbReference type="PANTHER" id="PTHR43730:SF1">
    <property type="entry name" value="BETA-MANNOSIDASE"/>
    <property type="match status" value="1"/>
</dbReference>
<protein>
    <recommendedName>
        <fullName evidence="3">beta-mannosidase</fullName>
        <ecNumber evidence="3">3.2.1.25</ecNumber>
    </recommendedName>
</protein>
<feature type="compositionally biased region" description="Low complexity" evidence="6">
    <location>
        <begin position="76"/>
        <end position="88"/>
    </location>
</feature>
<feature type="domain" description="Beta-mannosidase-like galactose-binding" evidence="8">
    <location>
        <begin position="103"/>
        <end position="164"/>
    </location>
</feature>
<evidence type="ECO:0000256" key="2">
    <source>
        <dbReference type="ARBA" id="ARBA00007401"/>
    </source>
</evidence>
<dbReference type="EC" id="3.2.1.25" evidence="3"/>
<dbReference type="InterPro" id="IPR017853">
    <property type="entry name" value="GH"/>
</dbReference>
<evidence type="ECO:0000313" key="9">
    <source>
        <dbReference type="EMBL" id="MTD12640.1"/>
    </source>
</evidence>
<feature type="region of interest" description="Disordered" evidence="6">
    <location>
        <begin position="162"/>
        <end position="186"/>
    </location>
</feature>
<dbReference type="InterPro" id="IPR036156">
    <property type="entry name" value="Beta-gal/glucu_dom_sf"/>
</dbReference>
<organism evidence="9 10">
    <name type="scientific">Nakamurella alba</name>
    <dbReference type="NCBI Taxonomy" id="2665158"/>
    <lineage>
        <taxon>Bacteria</taxon>
        <taxon>Bacillati</taxon>
        <taxon>Actinomycetota</taxon>
        <taxon>Actinomycetes</taxon>
        <taxon>Nakamurellales</taxon>
        <taxon>Nakamurellaceae</taxon>
        <taxon>Nakamurella</taxon>
    </lineage>
</organism>
<dbReference type="Pfam" id="PF22666">
    <property type="entry name" value="Glyco_hydro_2_N2"/>
    <property type="match status" value="2"/>
</dbReference>
<comment type="similarity">
    <text evidence="2">Belongs to the glycosyl hydrolase 2 family.</text>
</comment>
<dbReference type="InterPro" id="IPR013783">
    <property type="entry name" value="Ig-like_fold"/>
</dbReference>
<evidence type="ECO:0000259" key="8">
    <source>
        <dbReference type="Pfam" id="PF22666"/>
    </source>
</evidence>
<dbReference type="Proteomes" id="UP000460221">
    <property type="component" value="Unassembled WGS sequence"/>
</dbReference>
<dbReference type="SUPFAM" id="SSF49785">
    <property type="entry name" value="Galactose-binding domain-like"/>
    <property type="match status" value="2"/>
</dbReference>
<dbReference type="AlphaFoldDB" id="A0A7K1FEY2"/>
<dbReference type="Pfam" id="PF00703">
    <property type="entry name" value="Glyco_hydro_2"/>
    <property type="match status" value="1"/>
</dbReference>
<evidence type="ECO:0000259" key="7">
    <source>
        <dbReference type="Pfam" id="PF00703"/>
    </source>
</evidence>
<dbReference type="InterPro" id="IPR054593">
    <property type="entry name" value="Beta-mannosidase-like_N2"/>
</dbReference>
<reference evidence="9 10" key="1">
    <citation type="submission" date="2019-11" db="EMBL/GenBank/DDBJ databases">
        <authorList>
            <person name="Jiang L.-Q."/>
        </authorList>
    </citation>
    <scope>NUCLEOTIDE SEQUENCE [LARGE SCALE GENOMIC DNA]</scope>
    <source>
        <strain evidence="9 10">YIM 132087</strain>
    </source>
</reference>
<comment type="catalytic activity">
    <reaction evidence="1">
        <text>Hydrolysis of terminal, non-reducing beta-D-mannose residues in beta-D-mannosides.</text>
        <dbReference type="EC" id="3.2.1.25"/>
    </reaction>
</comment>
<keyword evidence="10" id="KW-1185">Reference proteome</keyword>
<feature type="domain" description="Beta-mannosidase-like galactose-binding" evidence="8">
    <location>
        <begin position="191"/>
        <end position="290"/>
    </location>
</feature>
<dbReference type="GO" id="GO:0006516">
    <property type="term" value="P:glycoprotein catabolic process"/>
    <property type="evidence" value="ECO:0007669"/>
    <property type="project" value="TreeGrafter"/>
</dbReference>
<sequence>MQRDPPTTGRLRRPPRPSPTPPDRTTRRVADGTGRPHATAGSAPTCGAVPTALACVHPAGDRPPIRPRTDPDPGRSGRFAGRAGRIAGRPGGGMDHRALHTGWELVDAPGGPVPATVPGCVHTDLLAAGRIPDPYLGTNETALTWIGDRDWTYRRVFDVPSHHSPARHGFDSDQAHGRGRGAGAAETVPPRRDLVFDGLDTIAEISVDGEHLAGTANQHRRYRLPVDDLAPGPHTLQVRFSSARAHGEAERERLGHRPGAYTAPYQYLRKSACNFGWDWGPDVVTAGIWRPVALETWSTARLSAVRPVATVHGATGTVLVHVSVEHADPQAPSNDLQLRVTLDRHTTVTPVAGSRAEISVTAEDVELWWPHDLGGQPLYPLSVELLHRGAVLDTARHRIGFRTVELDTTPDAIGAAFRFVVNGVPVWIRGANWIPDDCFPSRMTTDRLESRIDQAVGAHLNLLRVWGGGLYESDEFYRLCDEKGVLVWQDFLFACAAYPEEEPLRSEVLAEARDNVTRLMPHPSLALWNGNNENLWGHEEWGWQDDLGDRTWGAGYYHELLPAVVAELDPARPYCPGSPWSPAGVPANADSHGPRHIWDVWNEKDYTAYRDVVPRFAAEFGYQAPPTATTLHRALPGDPLLPDSPGMIAHQKAIDGNLKLARGAEPHLPEAVDDADAWLYLMQVQQAEAIRFGIEHLRSHRDVCGGAIVWQLNDCWPVTSWSAIDGDGRRKLLWYALRDTCAPRLLTVQPRAGALAAVAVNESRAEWSDEIVVQRTDLIGNLQARWTARVTVPALSGHELALPEELITPGDAEREVLLVRTAGHRAAHFFVPDKDLRLPDPGITVQTGRDGDDLVLRVAARRYARHVAVFADRLAPGAVADSALFDLVPGERRTVRIRGAAGVREAVTGAPVLRHLAGINRAVRDPGRSSVPAAALPMPAGR</sequence>
<feature type="domain" description="Glycoside hydrolase family 2 immunoglobulin-like beta-sandwich" evidence="7">
    <location>
        <begin position="316"/>
        <end position="402"/>
    </location>
</feature>
<comment type="caution">
    <text evidence="9">The sequence shown here is derived from an EMBL/GenBank/DDBJ whole genome shotgun (WGS) entry which is preliminary data.</text>
</comment>
<evidence type="ECO:0000256" key="4">
    <source>
        <dbReference type="ARBA" id="ARBA00022801"/>
    </source>
</evidence>
<gene>
    <name evidence="9" type="ORF">GIS00_01605</name>
</gene>
<accession>A0A7K1FEY2</accession>
<proteinExistence type="inferred from homology"/>
<dbReference type="InterPro" id="IPR050887">
    <property type="entry name" value="Beta-mannosidase_GH2"/>
</dbReference>
<dbReference type="PANTHER" id="PTHR43730">
    <property type="entry name" value="BETA-MANNOSIDASE"/>
    <property type="match status" value="1"/>
</dbReference>
<evidence type="ECO:0000256" key="1">
    <source>
        <dbReference type="ARBA" id="ARBA00000829"/>
    </source>
</evidence>
<feature type="region of interest" description="Disordered" evidence="6">
    <location>
        <begin position="1"/>
        <end position="95"/>
    </location>
</feature>
<name>A0A7K1FEY2_9ACTN</name>
<dbReference type="Gene3D" id="3.20.20.80">
    <property type="entry name" value="Glycosidases"/>
    <property type="match status" value="1"/>
</dbReference>
<dbReference type="FunFam" id="3.20.20.80:FF:000050">
    <property type="entry name" value="Beta-mannosidase B"/>
    <property type="match status" value="1"/>
</dbReference>
<evidence type="ECO:0000256" key="5">
    <source>
        <dbReference type="ARBA" id="ARBA00023295"/>
    </source>
</evidence>
<evidence type="ECO:0000256" key="6">
    <source>
        <dbReference type="SAM" id="MobiDB-lite"/>
    </source>
</evidence>
<evidence type="ECO:0000313" key="10">
    <source>
        <dbReference type="Proteomes" id="UP000460221"/>
    </source>
</evidence>
<keyword evidence="5" id="KW-0326">Glycosidase</keyword>
<dbReference type="EMBL" id="WLYK01000001">
    <property type="protein sequence ID" value="MTD12640.1"/>
    <property type="molecule type" value="Genomic_DNA"/>
</dbReference>